<organism evidence="4 5">
    <name type="scientific">Polyplax serrata</name>
    <name type="common">Common mouse louse</name>
    <dbReference type="NCBI Taxonomy" id="468196"/>
    <lineage>
        <taxon>Eukaryota</taxon>
        <taxon>Metazoa</taxon>
        <taxon>Ecdysozoa</taxon>
        <taxon>Arthropoda</taxon>
        <taxon>Hexapoda</taxon>
        <taxon>Insecta</taxon>
        <taxon>Pterygota</taxon>
        <taxon>Neoptera</taxon>
        <taxon>Paraneoptera</taxon>
        <taxon>Psocodea</taxon>
        <taxon>Troctomorpha</taxon>
        <taxon>Phthiraptera</taxon>
        <taxon>Anoplura</taxon>
        <taxon>Polyplacidae</taxon>
        <taxon>Polyplax</taxon>
    </lineage>
</organism>
<comment type="similarity">
    <text evidence="1">Belongs to the complex I LYR family. LYRM9 subfamily.</text>
</comment>
<evidence type="ECO:0000259" key="3">
    <source>
        <dbReference type="Pfam" id="PF05347"/>
    </source>
</evidence>
<dbReference type="Pfam" id="PF05347">
    <property type="entry name" value="Complex1_LYR"/>
    <property type="match status" value="1"/>
</dbReference>
<evidence type="ECO:0000256" key="2">
    <source>
        <dbReference type="ARBA" id="ARBA00026234"/>
    </source>
</evidence>
<dbReference type="InterPro" id="IPR045291">
    <property type="entry name" value="Complex1_LYR_LYRM9"/>
</dbReference>
<comment type="caution">
    <text evidence="4">The sequence shown here is derived from an EMBL/GenBank/DDBJ whole genome shotgun (WGS) entry which is preliminary data.</text>
</comment>
<proteinExistence type="inferred from homology"/>
<feature type="domain" description="Complex 1 LYR protein" evidence="3">
    <location>
        <begin position="16"/>
        <end position="68"/>
    </location>
</feature>
<dbReference type="AlphaFoldDB" id="A0AAN8NRI2"/>
<evidence type="ECO:0000256" key="1">
    <source>
        <dbReference type="ARBA" id="ARBA00025757"/>
    </source>
</evidence>
<dbReference type="InterPro" id="IPR052151">
    <property type="entry name" value="Complex_I_LYR"/>
</dbReference>
<dbReference type="PANTHER" id="PTHR47061:SF1">
    <property type="entry name" value="LYR MOTIF-CONTAINING PROTEIN 9"/>
    <property type="match status" value="1"/>
</dbReference>
<accession>A0AAN8NRI2</accession>
<dbReference type="CDD" id="cd20269">
    <property type="entry name" value="Complex1_LYR_LYRM9"/>
    <property type="match status" value="1"/>
</dbReference>
<dbReference type="PANTHER" id="PTHR47061">
    <property type="entry name" value="LYR MOTIF-CONTAINING PROTEIN 9"/>
    <property type="match status" value="1"/>
</dbReference>
<evidence type="ECO:0000313" key="5">
    <source>
        <dbReference type="Proteomes" id="UP001372834"/>
    </source>
</evidence>
<name>A0AAN8NRI2_POLSC</name>
<dbReference type="EMBL" id="JAWJWE010000037">
    <property type="protein sequence ID" value="KAK6625308.1"/>
    <property type="molecule type" value="Genomic_DNA"/>
</dbReference>
<reference evidence="4 5" key="1">
    <citation type="submission" date="2023-10" db="EMBL/GenBank/DDBJ databases">
        <title>Genomes of two closely related lineages of the louse Polyplax serrata with different host specificities.</title>
        <authorList>
            <person name="Martinu J."/>
            <person name="Tarabai H."/>
            <person name="Stefka J."/>
            <person name="Hypsa V."/>
        </authorList>
    </citation>
    <scope>NUCLEOTIDE SEQUENCE [LARGE SCALE GENOMIC DNA]</scope>
    <source>
        <strain evidence="4">HR10_N</strain>
    </source>
</reference>
<protein>
    <recommendedName>
        <fullName evidence="2">LYR motif-containing protein 9</fullName>
    </recommendedName>
</protein>
<dbReference type="Proteomes" id="UP001372834">
    <property type="component" value="Unassembled WGS sequence"/>
</dbReference>
<gene>
    <name evidence="4" type="ORF">RUM43_005602</name>
</gene>
<evidence type="ECO:0000313" key="4">
    <source>
        <dbReference type="EMBL" id="KAK6625308.1"/>
    </source>
</evidence>
<dbReference type="InterPro" id="IPR008011">
    <property type="entry name" value="Complex1_LYR_dom"/>
</dbReference>
<sequence length="80" mass="9457">MVKLTHTLRNITTGRQLYKHLIKECQRLPSGASEHYKHSIKQSFKQHVDETNPERIKEIIERALEDAKWILDKYTANKKA</sequence>